<dbReference type="OrthoDB" id="5273847at2759"/>
<dbReference type="InterPro" id="IPR001810">
    <property type="entry name" value="F-box_dom"/>
</dbReference>
<evidence type="ECO:0000313" key="3">
    <source>
        <dbReference type="Proteomes" id="UP000701801"/>
    </source>
</evidence>
<protein>
    <recommendedName>
        <fullName evidence="1">F-box domain-containing protein</fullName>
    </recommendedName>
</protein>
<organism evidence="2 3">
    <name type="scientific">Hymenoscyphus albidus</name>
    <dbReference type="NCBI Taxonomy" id="595503"/>
    <lineage>
        <taxon>Eukaryota</taxon>
        <taxon>Fungi</taxon>
        <taxon>Dikarya</taxon>
        <taxon>Ascomycota</taxon>
        <taxon>Pezizomycotina</taxon>
        <taxon>Leotiomycetes</taxon>
        <taxon>Helotiales</taxon>
        <taxon>Helotiaceae</taxon>
        <taxon>Hymenoscyphus</taxon>
    </lineage>
</organism>
<dbReference type="InterPro" id="IPR056021">
    <property type="entry name" value="DUF7600"/>
</dbReference>
<feature type="domain" description="F-box" evidence="1">
    <location>
        <begin position="205"/>
        <end position="251"/>
    </location>
</feature>
<gene>
    <name evidence="2" type="ORF">HYALB_00012054</name>
</gene>
<evidence type="ECO:0000313" key="2">
    <source>
        <dbReference type="EMBL" id="CAG8980462.1"/>
    </source>
</evidence>
<dbReference type="EMBL" id="CAJVRM010000388">
    <property type="protein sequence ID" value="CAG8980462.1"/>
    <property type="molecule type" value="Genomic_DNA"/>
</dbReference>
<dbReference type="Proteomes" id="UP000701801">
    <property type="component" value="Unassembled WGS sequence"/>
</dbReference>
<dbReference type="InterPro" id="IPR036047">
    <property type="entry name" value="F-box-like_dom_sf"/>
</dbReference>
<evidence type="ECO:0000259" key="1">
    <source>
        <dbReference type="PROSITE" id="PS50181"/>
    </source>
</evidence>
<reference evidence="2" key="1">
    <citation type="submission" date="2021-07" db="EMBL/GenBank/DDBJ databases">
        <authorList>
            <person name="Durling M."/>
        </authorList>
    </citation>
    <scope>NUCLEOTIDE SEQUENCE</scope>
</reference>
<dbReference type="AlphaFoldDB" id="A0A9N9QAG7"/>
<dbReference type="PROSITE" id="PS50181">
    <property type="entry name" value="FBOX"/>
    <property type="match status" value="1"/>
</dbReference>
<proteinExistence type="predicted"/>
<sequence length="658" mass="73346">MSPQFFSCIICGVPTHDYDASTSGSWSDQFRVIYRNPSGRFISGVGCREDNRETTWDAPSDPDLRWDDERSHGSLIDVQVMKQPVDDDQHGFVLHEACWKLLETAFPSILAEIPLKRLIDIFESLPFPVSSKGAYWGHDYGKLIMDIEEQGLYPWEEFYLADTYHPEEGGDVNANPYDVPDLPASLSMRAEYPPELSVSSQPENKNLFSKLPVELLENIALNLPTEIALSLRLVSKVFFPLLYNQAFWASRFEENGDRDSVFETWGRRNSADEMIDWLSLYRLTSFTHCSPGLKNRRRIWSLVQPLIETIGLSPAETVDTVSEDHDHASLEWTKVEGALTTRYPIRSGCRLFDTHVGCVCKDLSKIAFSLSTVGTISYISGICLISRSGSNVCLGLISKTNEIIREVTKLRGFILAMGSMGLHALQVIQEDSRVSEWIGFPGNAPRTERLIGFRSIDFLQVGCDLNPSHCTKQPFGTLIIPPPILCLNEPSYTAGPKLSAEYNPLFWIHFGGPGGCKLKHLTSVSFDIAQGFFGLEFHYGAGPGHETCKLGRYVHSDSSEEEHFLIDGPGGEVIESVEVILEHLNIFDFLRDGILKAVKLTTNCNRSFQGGFLWGHGGTTVTLPLTITPGTTLTGFYASKHIQFVLISIGAISEVVDK</sequence>
<dbReference type="SUPFAM" id="SSF81383">
    <property type="entry name" value="F-box domain"/>
    <property type="match status" value="1"/>
</dbReference>
<dbReference type="Pfam" id="PF24539">
    <property type="entry name" value="DUF7600"/>
    <property type="match status" value="1"/>
</dbReference>
<name>A0A9N9QAG7_9HELO</name>
<comment type="caution">
    <text evidence="2">The sequence shown here is derived from an EMBL/GenBank/DDBJ whole genome shotgun (WGS) entry which is preliminary data.</text>
</comment>
<accession>A0A9N9QAG7</accession>
<keyword evidence="3" id="KW-1185">Reference proteome</keyword>